<feature type="compositionally biased region" description="Basic and acidic residues" evidence="1">
    <location>
        <begin position="32"/>
        <end position="44"/>
    </location>
</feature>
<accession>A0A655IRV9</accession>
<evidence type="ECO:0000313" key="2">
    <source>
        <dbReference type="EMBL" id="COW09662.1"/>
    </source>
</evidence>
<dbReference type="EMBL" id="CSAD01000514">
    <property type="protein sequence ID" value="COW09662.1"/>
    <property type="molecule type" value="Genomic_DNA"/>
</dbReference>
<feature type="region of interest" description="Disordered" evidence="1">
    <location>
        <begin position="32"/>
        <end position="53"/>
    </location>
</feature>
<evidence type="ECO:0000313" key="3">
    <source>
        <dbReference type="Proteomes" id="UP000045842"/>
    </source>
</evidence>
<sequence length="70" mass="7687">MGTTPLSIAQPLVDIEVRGQRVVPRQALRPTRADLKHHSERQPKVVDGGDPSIGVGFRQLQPAAIVRNRV</sequence>
<proteinExistence type="predicted"/>
<evidence type="ECO:0000256" key="1">
    <source>
        <dbReference type="SAM" id="MobiDB-lite"/>
    </source>
</evidence>
<organism evidence="2 3">
    <name type="scientific">Mycobacterium tuberculosis</name>
    <dbReference type="NCBI Taxonomy" id="1773"/>
    <lineage>
        <taxon>Bacteria</taxon>
        <taxon>Bacillati</taxon>
        <taxon>Actinomycetota</taxon>
        <taxon>Actinomycetes</taxon>
        <taxon>Mycobacteriales</taxon>
        <taxon>Mycobacteriaceae</taxon>
        <taxon>Mycobacterium</taxon>
        <taxon>Mycobacterium tuberculosis complex</taxon>
    </lineage>
</organism>
<dbReference type="Proteomes" id="UP000045842">
    <property type="component" value="Unassembled WGS sequence"/>
</dbReference>
<protein>
    <submittedName>
        <fullName evidence="2">Uncharacterized protein</fullName>
    </submittedName>
</protein>
<name>A0A655IRV9_MYCTX</name>
<gene>
    <name evidence="2" type="ORF">ERS007679_03113</name>
</gene>
<dbReference type="AlphaFoldDB" id="A0A655IRV9"/>
<reference evidence="2 3" key="1">
    <citation type="submission" date="2015-03" db="EMBL/GenBank/DDBJ databases">
        <authorList>
            <consortium name="Pathogen Informatics"/>
        </authorList>
    </citation>
    <scope>NUCLEOTIDE SEQUENCE [LARGE SCALE GENOMIC DNA]</scope>
    <source>
        <strain evidence="2 3">G09801536</strain>
    </source>
</reference>